<dbReference type="OrthoDB" id="9800646at2"/>
<dbReference type="Gene3D" id="3.30.70.2400">
    <property type="entry name" value="Uncharacterised protein PF13773, DUF4170"/>
    <property type="match status" value="1"/>
</dbReference>
<keyword evidence="2" id="KW-1185">Reference proteome</keyword>
<comment type="caution">
    <text evidence="1">The sequence shown here is derived from an EMBL/GenBank/DDBJ whole genome shotgun (WGS) entry which is preliminary data.</text>
</comment>
<dbReference type="EMBL" id="WTYL01000001">
    <property type="protein sequence ID" value="MXP43706.1"/>
    <property type="molecule type" value="Genomic_DNA"/>
</dbReference>
<evidence type="ECO:0000313" key="1">
    <source>
        <dbReference type="EMBL" id="MXP43706.1"/>
    </source>
</evidence>
<proteinExistence type="predicted"/>
<dbReference type="Proteomes" id="UP000431922">
    <property type="component" value="Unassembled WGS sequence"/>
</dbReference>
<dbReference type="Pfam" id="PF13773">
    <property type="entry name" value="DUF4170"/>
    <property type="match status" value="1"/>
</dbReference>
<accession>A0A845B0J2</accession>
<evidence type="ECO:0000313" key="2">
    <source>
        <dbReference type="Proteomes" id="UP000431922"/>
    </source>
</evidence>
<dbReference type="RefSeq" id="WP_160755287.1">
    <property type="nucleotide sequence ID" value="NZ_WTYL01000001.1"/>
</dbReference>
<reference evidence="1 2" key="1">
    <citation type="submission" date="2019-12" db="EMBL/GenBank/DDBJ databases">
        <title>Genomic-based taxomic classification of the family Erythrobacteraceae.</title>
        <authorList>
            <person name="Xu L."/>
        </authorList>
    </citation>
    <scope>NUCLEOTIDE SEQUENCE [LARGE SCALE GENOMIC DNA]</scope>
    <source>
        <strain evidence="1 2">KCTC 42453</strain>
    </source>
</reference>
<dbReference type="InterPro" id="IPR025226">
    <property type="entry name" value="DUF4170"/>
</dbReference>
<sequence length="83" mass="9345">MPSPESAPQPKQLLHLVMGGRVKDPRSLEFQDPHSVHVVGVYPSYGEAEDAWRTQAQRTVDDAEMKYVIVHLHKLLDPEAEGK</sequence>
<gene>
    <name evidence="1" type="ORF">GRI65_04445</name>
</gene>
<dbReference type="AlphaFoldDB" id="A0A845B0J2"/>
<protein>
    <submittedName>
        <fullName evidence="1">DUF4170 domain-containing protein</fullName>
    </submittedName>
</protein>
<name>A0A845B0J2_9SPHN</name>
<organism evidence="1 2">
    <name type="scientific">Allopontixanthobacter sediminis</name>
    <dbReference type="NCBI Taxonomy" id="1689985"/>
    <lineage>
        <taxon>Bacteria</taxon>
        <taxon>Pseudomonadati</taxon>
        <taxon>Pseudomonadota</taxon>
        <taxon>Alphaproteobacteria</taxon>
        <taxon>Sphingomonadales</taxon>
        <taxon>Erythrobacteraceae</taxon>
        <taxon>Allopontixanthobacter</taxon>
    </lineage>
</organism>